<name>A0A120KMF6_9BACT</name>
<evidence type="ECO:0000313" key="2">
    <source>
        <dbReference type="EMBL" id="AMD91204.1"/>
    </source>
</evidence>
<feature type="transmembrane region" description="Helical" evidence="1">
    <location>
        <begin position="283"/>
        <end position="302"/>
    </location>
</feature>
<evidence type="ECO:0000313" key="3">
    <source>
        <dbReference type="Proteomes" id="UP000069241"/>
    </source>
</evidence>
<keyword evidence="1" id="KW-1133">Transmembrane helix</keyword>
<feature type="transmembrane region" description="Helical" evidence="1">
    <location>
        <begin position="372"/>
        <end position="390"/>
    </location>
</feature>
<keyword evidence="1" id="KW-0812">Transmembrane</keyword>
<dbReference type="Proteomes" id="UP000069241">
    <property type="component" value="Chromosome"/>
</dbReference>
<protein>
    <submittedName>
        <fullName evidence="2">Uncharacterized protein</fullName>
    </submittedName>
</protein>
<feature type="transmembrane region" description="Helical" evidence="1">
    <location>
        <begin position="343"/>
        <end position="365"/>
    </location>
</feature>
<feature type="transmembrane region" description="Helical" evidence="1">
    <location>
        <begin position="89"/>
        <end position="109"/>
    </location>
</feature>
<keyword evidence="3" id="KW-1185">Reference proteome</keyword>
<dbReference type="STRING" id="44742.AXF13_14310"/>
<dbReference type="RefSeq" id="WP_062254257.1">
    <property type="nucleotide sequence ID" value="NZ_CP014229.1"/>
</dbReference>
<dbReference type="EMBL" id="CP014229">
    <property type="protein sequence ID" value="AMD91204.1"/>
    <property type="molecule type" value="Genomic_DNA"/>
</dbReference>
<evidence type="ECO:0000256" key="1">
    <source>
        <dbReference type="SAM" id="Phobius"/>
    </source>
</evidence>
<proteinExistence type="predicted"/>
<feature type="transmembrane region" description="Helical" evidence="1">
    <location>
        <begin position="138"/>
        <end position="160"/>
    </location>
</feature>
<gene>
    <name evidence="2" type="ORF">AXF13_14310</name>
</gene>
<dbReference type="AlphaFoldDB" id="A0A120KMF6"/>
<organism evidence="2 3">
    <name type="scientific">Desulfovibrio fairfieldensis</name>
    <dbReference type="NCBI Taxonomy" id="44742"/>
    <lineage>
        <taxon>Bacteria</taxon>
        <taxon>Pseudomonadati</taxon>
        <taxon>Thermodesulfobacteriota</taxon>
        <taxon>Desulfovibrionia</taxon>
        <taxon>Desulfovibrionales</taxon>
        <taxon>Desulfovibrionaceae</taxon>
        <taxon>Desulfovibrio</taxon>
    </lineage>
</organism>
<dbReference type="InterPro" id="IPR025686">
    <property type="entry name" value="Glucos_trans_II"/>
</dbReference>
<keyword evidence="1" id="KW-0472">Membrane</keyword>
<sequence>MNERALLIRSDWREDLLKLWQRIPVDWKKAFIAAMLINIIVYFFDLAQFPLGDHDVGYEDGIPLLSGGRTGRWFTPFLHLLSGHVQIPVYTQLLAFATQIAAGMGAVLLWRPKAGAWLLFAGGIMVSCMPAVTDFYYYHYMALAFTASQLFMVLALHASLKPGRHRLLSYALAVVLTTCALASYQSSIMTWTTCFWGLVLIKLLEWDGRLSALYVLCKALCPALLCLMAACLLYAVSLRLYPLVGFSLDLYQFQTVVFTDLPQRLWELVRQSWLHLVVPQGFMSLWLKILLLCALAGGAAAMLSRAVHVTQRQLLKVSIFIVAIALFPVAAKSQFLVSNNSNWYLYRFLAMGLSYVYSFFLLTLLADSKTPIRNAGLLLFILLLPCMAVNCLDQQIRHVRSTEHDLAVLNRVIGRIESLPNFDPDKTYNLVQLGRTKSYLQDTPRVGPLTPLSSRTISQAWNPGFELWLLSKYLKLGDRLNEEIQKRPDLMEKALHFARDKQAFPHQGSIGIVDDTIILIFDRDAIPTAEARLKTLKQ</sequence>
<feature type="transmembrane region" description="Helical" evidence="1">
    <location>
        <begin position="30"/>
        <end position="51"/>
    </location>
</feature>
<accession>A0A120KMF6</accession>
<dbReference type="KEGG" id="dfi:AXF13_14310"/>
<dbReference type="Pfam" id="PF14264">
    <property type="entry name" value="Glucos_trans_II"/>
    <property type="match status" value="1"/>
</dbReference>
<reference evidence="3" key="1">
    <citation type="submission" date="2016-02" db="EMBL/GenBank/DDBJ databases">
        <authorList>
            <person name="Holder M.E."/>
            <person name="Ajami N.J."/>
            <person name="Petrosino J.F."/>
        </authorList>
    </citation>
    <scope>NUCLEOTIDE SEQUENCE [LARGE SCALE GENOMIC DNA]</scope>
    <source>
        <strain evidence="3">CCUG 45958</strain>
    </source>
</reference>
<feature type="transmembrane region" description="Helical" evidence="1">
    <location>
        <begin position="167"/>
        <end position="184"/>
    </location>
</feature>
<feature type="transmembrane region" description="Helical" evidence="1">
    <location>
        <begin position="116"/>
        <end position="132"/>
    </location>
</feature>
<feature type="transmembrane region" description="Helical" evidence="1">
    <location>
        <begin position="314"/>
        <end position="331"/>
    </location>
</feature>
<feature type="transmembrane region" description="Helical" evidence="1">
    <location>
        <begin position="213"/>
        <end position="236"/>
    </location>
</feature>